<gene>
    <name evidence="1" type="ORF">EZ428_07940</name>
</gene>
<accession>A0A4R0MWU9</accession>
<evidence type="ECO:0000313" key="2">
    <source>
        <dbReference type="Proteomes" id="UP000292884"/>
    </source>
</evidence>
<sequence>MKYLIVILIFCSQISKSQIFSYPQLNKQGKDIEALTPLRWKAIDTALGDLNNDKLEDLAIIYEHNLPITESRAYGDNETDLIKEFQRPRVLAIYFKNAQSGKYTLATQNNNFILRANEGGSLGDPLKKISIIANKLLLRFEGGANWRWKLNYEFKYQNKDWNLVNANNIYYNAISGEMTNRQYNFLARRMRLISGNLADQEGNNLIDEETLIFTSFKTFATFKKPWTWEISKDNFL</sequence>
<dbReference type="RefSeq" id="WP_131552619.1">
    <property type="nucleotide sequence ID" value="NZ_SJSK01000002.1"/>
</dbReference>
<dbReference type="OrthoDB" id="86940at2"/>
<dbReference type="Proteomes" id="UP000292884">
    <property type="component" value="Unassembled WGS sequence"/>
</dbReference>
<organism evidence="1 2">
    <name type="scientific">Pedobacter frigiditerrae</name>
    <dbReference type="NCBI Taxonomy" id="2530452"/>
    <lineage>
        <taxon>Bacteria</taxon>
        <taxon>Pseudomonadati</taxon>
        <taxon>Bacteroidota</taxon>
        <taxon>Sphingobacteriia</taxon>
        <taxon>Sphingobacteriales</taxon>
        <taxon>Sphingobacteriaceae</taxon>
        <taxon>Pedobacter</taxon>
    </lineage>
</organism>
<dbReference type="EMBL" id="SJSK01000002">
    <property type="protein sequence ID" value="TCC91680.1"/>
    <property type="molecule type" value="Genomic_DNA"/>
</dbReference>
<reference evidence="1 2" key="1">
    <citation type="submission" date="2019-02" db="EMBL/GenBank/DDBJ databases">
        <title>Pedobacter sp. RP-1-13 sp. nov., isolated from Arctic soil.</title>
        <authorList>
            <person name="Dahal R.H."/>
        </authorList>
    </citation>
    <scope>NUCLEOTIDE SEQUENCE [LARGE SCALE GENOMIC DNA]</scope>
    <source>
        <strain evidence="1 2">RP-1-13</strain>
    </source>
</reference>
<comment type="caution">
    <text evidence="1">The sequence shown here is derived from an EMBL/GenBank/DDBJ whole genome shotgun (WGS) entry which is preliminary data.</text>
</comment>
<evidence type="ECO:0000313" key="1">
    <source>
        <dbReference type="EMBL" id="TCC91680.1"/>
    </source>
</evidence>
<dbReference type="AlphaFoldDB" id="A0A4R0MWU9"/>
<name>A0A4R0MWU9_9SPHI</name>
<keyword evidence="2" id="KW-1185">Reference proteome</keyword>
<proteinExistence type="predicted"/>
<protein>
    <submittedName>
        <fullName evidence="1">Uncharacterized protein</fullName>
    </submittedName>
</protein>